<organism evidence="1 2">
    <name type="scientific">Anaerostipes hadrus</name>
    <dbReference type="NCBI Taxonomy" id="649756"/>
    <lineage>
        <taxon>Bacteria</taxon>
        <taxon>Bacillati</taxon>
        <taxon>Bacillota</taxon>
        <taxon>Clostridia</taxon>
        <taxon>Lachnospirales</taxon>
        <taxon>Lachnospiraceae</taxon>
        <taxon>Anaerostipes</taxon>
    </lineage>
</organism>
<proteinExistence type="predicted"/>
<dbReference type="EMBL" id="CYXT01000017">
    <property type="protein sequence ID" value="CUN03587.1"/>
    <property type="molecule type" value="Genomic_DNA"/>
</dbReference>
<evidence type="ECO:0000313" key="1">
    <source>
        <dbReference type="EMBL" id="CUN03587.1"/>
    </source>
</evidence>
<sequence length="82" mass="9618">MKLDLRIKSDKKRNMEYWDNMEEECREILNTILSNYANADTSQINEDARIDISKSILETIIQKCGEYGIDTDAAFPYVDEDY</sequence>
<protein>
    <submittedName>
        <fullName evidence="1">Uncharacterized protein</fullName>
    </submittedName>
</protein>
<dbReference type="AlphaFoldDB" id="A0A173TNK4"/>
<name>A0A173TNK4_ANAHA</name>
<accession>A0A173TNK4</accession>
<dbReference type="Proteomes" id="UP000095598">
    <property type="component" value="Unassembled WGS sequence"/>
</dbReference>
<evidence type="ECO:0000313" key="2">
    <source>
        <dbReference type="Proteomes" id="UP000095598"/>
    </source>
</evidence>
<gene>
    <name evidence="1" type="ORF">ERS852425_02195</name>
</gene>
<dbReference type="RefSeq" id="WP_044920684.1">
    <property type="nucleotide sequence ID" value="NZ_CYXT01000017.1"/>
</dbReference>
<reference evidence="1 2" key="1">
    <citation type="submission" date="2015-09" db="EMBL/GenBank/DDBJ databases">
        <authorList>
            <consortium name="Pathogen Informatics"/>
        </authorList>
    </citation>
    <scope>NUCLEOTIDE SEQUENCE [LARGE SCALE GENOMIC DNA]</scope>
    <source>
        <strain evidence="1 2">2789STDY5608868</strain>
    </source>
</reference>